<evidence type="ECO:0000256" key="1">
    <source>
        <dbReference type="SAM" id="MobiDB-lite"/>
    </source>
</evidence>
<proteinExistence type="predicted"/>
<feature type="region of interest" description="Disordered" evidence="1">
    <location>
        <begin position="20"/>
        <end position="43"/>
    </location>
</feature>
<evidence type="ECO:0000313" key="2">
    <source>
        <dbReference type="EMBL" id="OWK11387.1"/>
    </source>
</evidence>
<reference evidence="2 3" key="1">
    <citation type="journal article" date="2018" name="Mol. Genet. Genomics">
        <title>The red deer Cervus elaphus genome CerEla1.0: sequencing, annotating, genes, and chromosomes.</title>
        <authorList>
            <person name="Bana N.A."/>
            <person name="Nyiri A."/>
            <person name="Nagy J."/>
            <person name="Frank K."/>
            <person name="Nagy T."/>
            <person name="Steger V."/>
            <person name="Schiller M."/>
            <person name="Lakatos P."/>
            <person name="Sugar L."/>
            <person name="Horn P."/>
            <person name="Barta E."/>
            <person name="Orosz L."/>
        </authorList>
    </citation>
    <scope>NUCLEOTIDE SEQUENCE [LARGE SCALE GENOMIC DNA]</scope>
    <source>
        <strain evidence="2">Hungarian</strain>
    </source>
</reference>
<gene>
    <name evidence="2" type="ORF">Celaphus_00006710</name>
</gene>
<keyword evidence="3" id="KW-1185">Reference proteome</keyword>
<feature type="compositionally biased region" description="Basic and acidic residues" evidence="1">
    <location>
        <begin position="26"/>
        <end position="35"/>
    </location>
</feature>
<feature type="region of interest" description="Disordered" evidence="1">
    <location>
        <begin position="59"/>
        <end position="125"/>
    </location>
</feature>
<organism evidence="2 3">
    <name type="scientific">Cervus elaphus hippelaphus</name>
    <name type="common">European red deer</name>
    <dbReference type="NCBI Taxonomy" id="46360"/>
    <lineage>
        <taxon>Eukaryota</taxon>
        <taxon>Metazoa</taxon>
        <taxon>Chordata</taxon>
        <taxon>Craniata</taxon>
        <taxon>Vertebrata</taxon>
        <taxon>Euteleostomi</taxon>
        <taxon>Mammalia</taxon>
        <taxon>Eutheria</taxon>
        <taxon>Laurasiatheria</taxon>
        <taxon>Artiodactyla</taxon>
        <taxon>Ruminantia</taxon>
        <taxon>Pecora</taxon>
        <taxon>Cervidae</taxon>
        <taxon>Cervinae</taxon>
        <taxon>Cervus</taxon>
    </lineage>
</organism>
<accession>A0A212CZH5</accession>
<evidence type="ECO:0000313" key="3">
    <source>
        <dbReference type="Proteomes" id="UP000242450"/>
    </source>
</evidence>
<name>A0A212CZH5_CEREH</name>
<sequence>MGLCLLLRSGSHVLQNQIWAGQRPRPQNESRDHPRCRGQRSGFQVESRDHFRFVIRGQDPEMSKDQPFVGSGQDPRVKFAPISHLTPKPSCGQQGSLEPQQGLRRQVPGNRGLNQGGEGHYAIPGAPARIEAMPWARAGVVVRRNQGGPQPHSPPAEPAFSLSAQP</sequence>
<protein>
    <submittedName>
        <fullName evidence="2">Uncharacterized protein</fullName>
    </submittedName>
</protein>
<feature type="region of interest" description="Disordered" evidence="1">
    <location>
        <begin position="141"/>
        <end position="166"/>
    </location>
</feature>
<dbReference type="Proteomes" id="UP000242450">
    <property type="component" value="Chromosome 10"/>
</dbReference>
<comment type="caution">
    <text evidence="2">The sequence shown here is derived from an EMBL/GenBank/DDBJ whole genome shotgun (WGS) entry which is preliminary data.</text>
</comment>
<dbReference type="EMBL" id="MKHE01000010">
    <property type="protein sequence ID" value="OWK11387.1"/>
    <property type="molecule type" value="Genomic_DNA"/>
</dbReference>
<dbReference type="AlphaFoldDB" id="A0A212CZH5"/>